<reference evidence="3" key="1">
    <citation type="submission" date="2019-01" db="EMBL/GenBank/DDBJ databases">
        <title>Draft genome sequences of three monokaryotic isolates of the white-rot basidiomycete fungus Dichomitus squalens.</title>
        <authorList>
            <consortium name="DOE Joint Genome Institute"/>
            <person name="Lopez S.C."/>
            <person name="Andreopoulos B."/>
            <person name="Pangilinan J."/>
            <person name="Lipzen A."/>
            <person name="Riley R."/>
            <person name="Ahrendt S."/>
            <person name="Ng V."/>
            <person name="Barry K."/>
            <person name="Daum C."/>
            <person name="Grigoriev I.V."/>
            <person name="Hilden K.S."/>
            <person name="Makela M.R."/>
            <person name="de Vries R.P."/>
        </authorList>
    </citation>
    <scope>NUCLEOTIDE SEQUENCE [LARGE SCALE GENOMIC DNA]</scope>
    <source>
        <strain evidence="3">OM18370.1</strain>
    </source>
</reference>
<evidence type="ECO:0000259" key="2">
    <source>
        <dbReference type="Pfam" id="PF00266"/>
    </source>
</evidence>
<dbReference type="PANTHER" id="PTHR14237">
    <property type="entry name" value="MOLYBDOPTERIN COFACTOR SULFURASE MOSC"/>
    <property type="match status" value="1"/>
</dbReference>
<dbReference type="SUPFAM" id="SSF53383">
    <property type="entry name" value="PLP-dependent transferases"/>
    <property type="match status" value="1"/>
</dbReference>
<dbReference type="AlphaFoldDB" id="A0A4Q9MNB7"/>
<dbReference type="Gene3D" id="3.90.1150.10">
    <property type="entry name" value="Aspartate Aminotransferase, domain 1"/>
    <property type="match status" value="1"/>
</dbReference>
<dbReference type="GO" id="GO:0043545">
    <property type="term" value="P:molybdopterin cofactor metabolic process"/>
    <property type="evidence" value="ECO:0007669"/>
    <property type="project" value="TreeGrafter"/>
</dbReference>
<dbReference type="Gene3D" id="3.40.640.10">
    <property type="entry name" value="Type I PLP-dependent aspartate aminotransferase-like (Major domain)"/>
    <property type="match status" value="1"/>
</dbReference>
<dbReference type="InterPro" id="IPR015421">
    <property type="entry name" value="PyrdxlP-dep_Trfase_major"/>
</dbReference>
<gene>
    <name evidence="3" type="ORF">BD311DRAFT_788856</name>
</gene>
<feature type="domain" description="Aminotransferase class V" evidence="2">
    <location>
        <begin position="136"/>
        <end position="412"/>
    </location>
</feature>
<dbReference type="InterPro" id="IPR015424">
    <property type="entry name" value="PyrdxlP-dep_Trfase"/>
</dbReference>
<dbReference type="GO" id="GO:0008265">
    <property type="term" value="F:molybdenum cofactor sulfurtransferase activity"/>
    <property type="evidence" value="ECO:0007669"/>
    <property type="project" value="TreeGrafter"/>
</dbReference>
<evidence type="ECO:0000256" key="1">
    <source>
        <dbReference type="SAM" id="MobiDB-lite"/>
    </source>
</evidence>
<accession>A0A4Q9MNB7</accession>
<keyword evidence="3" id="KW-0808">Transferase</keyword>
<dbReference type="InterPro" id="IPR015422">
    <property type="entry name" value="PyrdxlP-dep_Trfase_small"/>
</dbReference>
<protein>
    <submittedName>
        <fullName evidence="3">PLP-dependent transferase</fullName>
    </submittedName>
</protein>
<dbReference type="InterPro" id="IPR000192">
    <property type="entry name" value="Aminotrans_V_dom"/>
</dbReference>
<feature type="region of interest" description="Disordered" evidence="1">
    <location>
        <begin position="59"/>
        <end position="89"/>
    </location>
</feature>
<evidence type="ECO:0000313" key="3">
    <source>
        <dbReference type="EMBL" id="TBU27872.1"/>
    </source>
</evidence>
<feature type="compositionally biased region" description="Basic and acidic residues" evidence="1">
    <location>
        <begin position="59"/>
        <end position="79"/>
    </location>
</feature>
<proteinExistence type="predicted"/>
<dbReference type="Proteomes" id="UP000292957">
    <property type="component" value="Unassembled WGS sequence"/>
</dbReference>
<name>A0A4Q9MNB7_9APHY</name>
<dbReference type="PANTHER" id="PTHR14237:SF80">
    <property type="entry name" value="MOLYBDENUM COFACTOR SULFURASE"/>
    <property type="match status" value="1"/>
</dbReference>
<dbReference type="EMBL" id="ML143427">
    <property type="protein sequence ID" value="TBU27872.1"/>
    <property type="molecule type" value="Genomic_DNA"/>
</dbReference>
<dbReference type="OrthoDB" id="10264306at2759"/>
<sequence length="586" mass="63347">MGNSHSSRKPSPAGLDLHHAHATPVLGRKRSSAFSALTLGCASGHPYAASLPSYHPHELSFREDSSSSSVSDRDEKRSFDPPPVYALSTTPDIPDDAALLAYKAFLKEYPQYQLTWILDALRRTDFARLDRNGETYVDYMGGSLYPESLIQVHAHFLQRSILGNTHSVSNSSRLSASRADEARRAVLEFFRAPPGYTVIFTANASGALKLVGESFPFTSGSTYVLGADSHNSVHGIRQFAQARGAQVCYLESTDVGGVDAAATKAVLAHHRPRGGRAPPSLFALTGQSNISNSKNPLSLIEFAASQGYSTLLDAAALAPTSVISLADTPVDAMAISFYKMFGFPTGVGALVAKESFLAQLERPWFAGGTVDVVQAPGKIVTMAAEMHERFEDGTINYLSLPAITDGLRFLSAYLPFLPLRLSSLTRHLITSLSQLRHDTTNTPVVQILSRRPSKDVKNVGEQSDTGSVLALLFLFPSGQMIPNSFIEYAASRQNISLRTGCMCNPGGAAALLGLRQAMTDLPCDATLRAFEQRMGRELGVVRISLGLASDFRDVWRVIQFAKVMASDSARSALWDEWLGEKTGIAL</sequence>
<dbReference type="Pfam" id="PF00266">
    <property type="entry name" value="Aminotran_5"/>
    <property type="match status" value="1"/>
</dbReference>
<organism evidence="3">
    <name type="scientific">Dichomitus squalens</name>
    <dbReference type="NCBI Taxonomy" id="114155"/>
    <lineage>
        <taxon>Eukaryota</taxon>
        <taxon>Fungi</taxon>
        <taxon>Dikarya</taxon>
        <taxon>Basidiomycota</taxon>
        <taxon>Agaricomycotina</taxon>
        <taxon>Agaricomycetes</taxon>
        <taxon>Polyporales</taxon>
        <taxon>Polyporaceae</taxon>
        <taxon>Dichomitus</taxon>
    </lineage>
</organism>
<dbReference type="OMA" id="NHNSAHG"/>
<feature type="region of interest" description="Disordered" evidence="1">
    <location>
        <begin position="1"/>
        <end position="22"/>
    </location>
</feature>